<gene>
    <name evidence="1" type="ORF">CTRU02_210676</name>
</gene>
<keyword evidence="2" id="KW-1185">Reference proteome</keyword>
<evidence type="ECO:0000313" key="1">
    <source>
        <dbReference type="EMBL" id="KAL0933877.1"/>
    </source>
</evidence>
<accession>A0ACC3YPW7</accession>
<evidence type="ECO:0000313" key="2">
    <source>
        <dbReference type="Proteomes" id="UP000805649"/>
    </source>
</evidence>
<reference evidence="1 2" key="1">
    <citation type="journal article" date="2020" name="Phytopathology">
        <title>Genome Sequence Resources of Colletotrichum truncatum, C. plurivorum, C. musicola, and C. sojae: Four Species Pathogenic to Soybean (Glycine max).</title>
        <authorList>
            <person name="Rogerio F."/>
            <person name="Boufleur T.R."/>
            <person name="Ciampi-Guillardi M."/>
            <person name="Sukno S.A."/>
            <person name="Thon M.R."/>
            <person name="Massola Junior N.S."/>
            <person name="Baroncelli R."/>
        </authorList>
    </citation>
    <scope>NUCLEOTIDE SEQUENCE [LARGE SCALE GENOMIC DNA]</scope>
    <source>
        <strain evidence="1 2">CMES1059</strain>
    </source>
</reference>
<dbReference type="Proteomes" id="UP000805649">
    <property type="component" value="Unassembled WGS sequence"/>
</dbReference>
<dbReference type="EMBL" id="VUJX02000007">
    <property type="protein sequence ID" value="KAL0933877.1"/>
    <property type="molecule type" value="Genomic_DNA"/>
</dbReference>
<sequence length="373" mass="40607">MKLIALILAWAVCLAGAQTKDDIPECSRQCFSTDRQCTLEKDPACVCGAYQIKNLELTSCISSYCSEQETTVNNAIYTFESYCARNNYLSSTVMWLATRMTTTGSPTSTNGVTASSTSTTTSTSSSSSSSDPPTDSGLSTGAKAGIAIGVAVLAIIGAVFLFLWRRKKKRRAISGNREGIEDTGIPELSSGDRANRHELESKGGWGFFGRKDHKPVELSSTREVQELDGTTYAFNGKQGLGNVVGNTTSKVEDSDDTPAVELDATPARPKSPAKPRSPVRPRSPVDSQLVSTPKPAAEAERPRSSREHVDFNSSQPLLPSADELEQLLREEEELRQRKQTLEQLMRVQEEEYALKERIKALRQQNVGQSSEGA</sequence>
<comment type="caution">
    <text evidence="1">The sequence shown here is derived from an EMBL/GenBank/DDBJ whole genome shotgun (WGS) entry which is preliminary data.</text>
</comment>
<protein>
    <submittedName>
        <fullName evidence="1">Uncharacterized protein</fullName>
    </submittedName>
</protein>
<proteinExistence type="predicted"/>
<name>A0ACC3YPW7_COLTU</name>
<organism evidence="1 2">
    <name type="scientific">Colletotrichum truncatum</name>
    <name type="common">Anthracnose fungus</name>
    <name type="synonym">Colletotrichum capsici</name>
    <dbReference type="NCBI Taxonomy" id="5467"/>
    <lineage>
        <taxon>Eukaryota</taxon>
        <taxon>Fungi</taxon>
        <taxon>Dikarya</taxon>
        <taxon>Ascomycota</taxon>
        <taxon>Pezizomycotina</taxon>
        <taxon>Sordariomycetes</taxon>
        <taxon>Hypocreomycetidae</taxon>
        <taxon>Glomerellales</taxon>
        <taxon>Glomerellaceae</taxon>
        <taxon>Colletotrichum</taxon>
        <taxon>Colletotrichum truncatum species complex</taxon>
    </lineage>
</organism>